<accession>A0A816H4H5</accession>
<comment type="caution">
    <text evidence="1">The sequence shown here is derived from an EMBL/GenBank/DDBJ whole genome shotgun (WGS) entry which is preliminary data.</text>
</comment>
<feature type="non-terminal residue" evidence="1">
    <location>
        <position position="12"/>
    </location>
</feature>
<organism evidence="1 3">
    <name type="scientific">Rotaria magnacalcarata</name>
    <dbReference type="NCBI Taxonomy" id="392030"/>
    <lineage>
        <taxon>Eukaryota</taxon>
        <taxon>Metazoa</taxon>
        <taxon>Spiralia</taxon>
        <taxon>Gnathifera</taxon>
        <taxon>Rotifera</taxon>
        <taxon>Eurotatoria</taxon>
        <taxon>Bdelloidea</taxon>
        <taxon>Philodinida</taxon>
        <taxon>Philodinidae</taxon>
        <taxon>Rotaria</taxon>
    </lineage>
</organism>
<sequence length="12" mass="1328">MVPLPVGNDLSW</sequence>
<evidence type="ECO:0000313" key="3">
    <source>
        <dbReference type="Proteomes" id="UP000663834"/>
    </source>
</evidence>
<name>A0A816H4H5_9BILA</name>
<evidence type="ECO:0000313" key="1">
    <source>
        <dbReference type="EMBL" id="CAF1683557.1"/>
    </source>
</evidence>
<reference evidence="1" key="1">
    <citation type="submission" date="2021-02" db="EMBL/GenBank/DDBJ databases">
        <authorList>
            <person name="Nowell W R."/>
        </authorList>
    </citation>
    <scope>NUCLEOTIDE SEQUENCE</scope>
</reference>
<dbReference type="Proteomes" id="UP000681720">
    <property type="component" value="Unassembled WGS sequence"/>
</dbReference>
<proteinExistence type="predicted"/>
<dbReference type="Proteomes" id="UP000663834">
    <property type="component" value="Unassembled WGS sequence"/>
</dbReference>
<dbReference type="EMBL" id="CAJOBJ010342603">
    <property type="protein sequence ID" value="CAF5196880.1"/>
    <property type="molecule type" value="Genomic_DNA"/>
</dbReference>
<protein>
    <submittedName>
        <fullName evidence="1">Uncharacterized protein</fullName>
    </submittedName>
</protein>
<evidence type="ECO:0000313" key="2">
    <source>
        <dbReference type="EMBL" id="CAF5196880.1"/>
    </source>
</evidence>
<gene>
    <name evidence="2" type="ORF">GIL414_LOCUS75226</name>
    <name evidence="1" type="ORF">KQP761_LOCUS37573</name>
</gene>
<dbReference type="EMBL" id="CAJNOW010021274">
    <property type="protein sequence ID" value="CAF1683557.1"/>
    <property type="molecule type" value="Genomic_DNA"/>
</dbReference>